<dbReference type="Proteomes" id="UP001596152">
    <property type="component" value="Unassembled WGS sequence"/>
</dbReference>
<reference evidence="2" key="1">
    <citation type="journal article" date="2019" name="Int. J. Syst. Evol. Microbiol.">
        <title>The Global Catalogue of Microorganisms (GCM) 10K type strain sequencing project: providing services to taxonomists for standard genome sequencing and annotation.</title>
        <authorList>
            <consortium name="The Broad Institute Genomics Platform"/>
            <consortium name="The Broad Institute Genome Sequencing Center for Infectious Disease"/>
            <person name="Wu L."/>
            <person name="Ma J."/>
        </authorList>
    </citation>
    <scope>NUCLEOTIDE SEQUENCE [LARGE SCALE GENOMIC DNA]</scope>
    <source>
        <strain evidence="2">JCM 12125</strain>
    </source>
</reference>
<evidence type="ECO:0008006" key="3">
    <source>
        <dbReference type="Google" id="ProtNLM"/>
    </source>
</evidence>
<gene>
    <name evidence="1" type="ORF">ACFPIE_15630</name>
</gene>
<proteinExistence type="predicted"/>
<dbReference type="RefSeq" id="WP_374036487.1">
    <property type="nucleotide sequence ID" value="NZ_CP169082.1"/>
</dbReference>
<evidence type="ECO:0000313" key="2">
    <source>
        <dbReference type="Proteomes" id="UP001596152"/>
    </source>
</evidence>
<comment type="caution">
    <text evidence="1">The sequence shown here is derived from an EMBL/GenBank/DDBJ whole genome shotgun (WGS) entry which is preliminary data.</text>
</comment>
<evidence type="ECO:0000313" key="1">
    <source>
        <dbReference type="EMBL" id="MFC5345346.1"/>
    </source>
</evidence>
<protein>
    <recommendedName>
        <fullName evidence="3">DUF883 domain-containing protein</fullName>
    </recommendedName>
</protein>
<name>A0ABW0FW13_9CAUL</name>
<organism evidence="1 2">
    <name type="scientific">Brevundimonas staleyi</name>
    <dbReference type="NCBI Taxonomy" id="74326"/>
    <lineage>
        <taxon>Bacteria</taxon>
        <taxon>Pseudomonadati</taxon>
        <taxon>Pseudomonadota</taxon>
        <taxon>Alphaproteobacteria</taxon>
        <taxon>Caulobacterales</taxon>
        <taxon>Caulobacteraceae</taxon>
        <taxon>Brevundimonas</taxon>
    </lineage>
</organism>
<dbReference type="EMBL" id="JBHSLF010000046">
    <property type="protein sequence ID" value="MFC5345346.1"/>
    <property type="molecule type" value="Genomic_DNA"/>
</dbReference>
<keyword evidence="2" id="KW-1185">Reference proteome</keyword>
<sequence length="97" mass="10955">MTDIDPTNLSAEDILDDADERRARLDRAGDRWMADAEAKSFARDQGLRQAVRSDLQTGRDWARERAFLARTKIEDKPLKATVYALGVGVLIGLLLRR</sequence>
<accession>A0ABW0FW13</accession>